<accession>A0ABD2ISS4</accession>
<reference evidence="3 4" key="1">
    <citation type="submission" date="2024-10" db="EMBL/GenBank/DDBJ databases">
        <authorList>
            <person name="Kim D."/>
        </authorList>
    </citation>
    <scope>NUCLEOTIDE SEQUENCE [LARGE SCALE GENOMIC DNA]</scope>
    <source>
        <strain evidence="3">BH-2024</strain>
    </source>
</reference>
<evidence type="ECO:0000256" key="2">
    <source>
        <dbReference type="SAM" id="SignalP"/>
    </source>
</evidence>
<evidence type="ECO:0000313" key="4">
    <source>
        <dbReference type="Proteomes" id="UP001620626"/>
    </source>
</evidence>
<keyword evidence="1" id="KW-0812">Transmembrane</keyword>
<proteinExistence type="predicted"/>
<evidence type="ECO:0008006" key="5">
    <source>
        <dbReference type="Google" id="ProtNLM"/>
    </source>
</evidence>
<keyword evidence="2" id="KW-0732">Signal</keyword>
<keyword evidence="4" id="KW-1185">Reference proteome</keyword>
<dbReference type="Proteomes" id="UP001620626">
    <property type="component" value="Unassembled WGS sequence"/>
</dbReference>
<name>A0ABD2ISS4_9BILA</name>
<evidence type="ECO:0000313" key="3">
    <source>
        <dbReference type="EMBL" id="KAL3082276.1"/>
    </source>
</evidence>
<keyword evidence="1" id="KW-1133">Transmembrane helix</keyword>
<dbReference type="AlphaFoldDB" id="A0ABD2ISS4"/>
<feature type="signal peptide" evidence="2">
    <location>
        <begin position="1"/>
        <end position="19"/>
    </location>
</feature>
<dbReference type="EMBL" id="JBICBT010001113">
    <property type="protein sequence ID" value="KAL3082276.1"/>
    <property type="molecule type" value="Genomic_DNA"/>
</dbReference>
<organism evidence="3 4">
    <name type="scientific">Heterodera trifolii</name>
    <dbReference type="NCBI Taxonomy" id="157864"/>
    <lineage>
        <taxon>Eukaryota</taxon>
        <taxon>Metazoa</taxon>
        <taxon>Ecdysozoa</taxon>
        <taxon>Nematoda</taxon>
        <taxon>Chromadorea</taxon>
        <taxon>Rhabditida</taxon>
        <taxon>Tylenchina</taxon>
        <taxon>Tylenchomorpha</taxon>
        <taxon>Tylenchoidea</taxon>
        <taxon>Heteroderidae</taxon>
        <taxon>Heteroderinae</taxon>
        <taxon>Heterodera</taxon>
    </lineage>
</organism>
<comment type="caution">
    <text evidence="3">The sequence shown here is derived from an EMBL/GenBank/DDBJ whole genome shotgun (WGS) entry which is preliminary data.</text>
</comment>
<protein>
    <recommendedName>
        <fullName evidence="5">Effector protein</fullName>
    </recommendedName>
</protein>
<feature type="transmembrane region" description="Helical" evidence="1">
    <location>
        <begin position="232"/>
        <end position="250"/>
    </location>
</feature>
<evidence type="ECO:0000256" key="1">
    <source>
        <dbReference type="SAM" id="Phobius"/>
    </source>
</evidence>
<keyword evidence="1" id="KW-0472">Membrane</keyword>
<sequence length="261" mass="29500">MNAIQICILLALFFGTTFQQIPADPSSIDAKYGPLRIWRQDRFVRCIFCMNYDDYNNLSTYGCDRRRVATCVGNICYMRQHKKPEYFLYTSGCVNLTWSDLVTIRAQISAQNDQGLLLLNNNNNNNSNNNFSLNNNNNETQLCEVGPSVNTCICADRDRCNNVTSVEPFVEYRDTIFGAINFDELAHFRHLLPNDPILNDFERDRSTGGGGGYLLITNSVPSAKMAPSTHQILIIATIQLNIIIIIIININDIISSIKHAF</sequence>
<feature type="chain" id="PRO_5044807271" description="Effector protein" evidence="2">
    <location>
        <begin position="20"/>
        <end position="261"/>
    </location>
</feature>
<gene>
    <name evidence="3" type="ORF">niasHT_033081</name>
</gene>